<organism evidence="1 2">
    <name type="scientific">Papaver somniferum</name>
    <name type="common">Opium poppy</name>
    <dbReference type="NCBI Taxonomy" id="3469"/>
    <lineage>
        <taxon>Eukaryota</taxon>
        <taxon>Viridiplantae</taxon>
        <taxon>Streptophyta</taxon>
        <taxon>Embryophyta</taxon>
        <taxon>Tracheophyta</taxon>
        <taxon>Spermatophyta</taxon>
        <taxon>Magnoliopsida</taxon>
        <taxon>Ranunculales</taxon>
        <taxon>Papaveraceae</taxon>
        <taxon>Papaveroideae</taxon>
        <taxon>Papaver</taxon>
    </lineage>
</organism>
<dbReference type="Proteomes" id="UP000316621">
    <property type="component" value="Chromosome 1"/>
</dbReference>
<evidence type="ECO:0000313" key="1">
    <source>
        <dbReference type="EMBL" id="RZC47931.1"/>
    </source>
</evidence>
<accession>A0A4Y7IJP5</accession>
<gene>
    <name evidence="1" type="ORF">C5167_040898</name>
</gene>
<reference evidence="1 2" key="1">
    <citation type="journal article" date="2018" name="Science">
        <title>The opium poppy genome and morphinan production.</title>
        <authorList>
            <person name="Guo L."/>
            <person name="Winzer T."/>
            <person name="Yang X."/>
            <person name="Li Y."/>
            <person name="Ning Z."/>
            <person name="He Z."/>
            <person name="Teodor R."/>
            <person name="Lu Y."/>
            <person name="Bowser T.A."/>
            <person name="Graham I.A."/>
            <person name="Ye K."/>
        </authorList>
    </citation>
    <scope>NUCLEOTIDE SEQUENCE [LARGE SCALE GENOMIC DNA]</scope>
    <source>
        <strain evidence="2">cv. HN1</strain>
        <tissue evidence="1">Leaves</tissue>
    </source>
</reference>
<dbReference type="AlphaFoldDB" id="A0A4Y7IJP5"/>
<name>A0A4Y7IJP5_PAPSO</name>
<dbReference type="Gramene" id="RZC47931">
    <property type="protein sequence ID" value="RZC47931"/>
    <property type="gene ID" value="C5167_040898"/>
</dbReference>
<keyword evidence="2" id="KW-1185">Reference proteome</keyword>
<evidence type="ECO:0000313" key="2">
    <source>
        <dbReference type="Proteomes" id="UP000316621"/>
    </source>
</evidence>
<protein>
    <submittedName>
        <fullName evidence="1">Uncharacterized protein</fullName>
    </submittedName>
</protein>
<proteinExistence type="predicted"/>
<sequence>MDALGYGAFLGIYAILIYHLRCGYKELSGISLMLLEWFYALSNKWQPGLFCFCNGDRRISSRRLQATMFGLMRQLDMHLKDVGIDGTSIYAAHCNNLKSLPPMRTN</sequence>
<dbReference type="EMBL" id="CM010715">
    <property type="protein sequence ID" value="RZC47931.1"/>
    <property type="molecule type" value="Genomic_DNA"/>
</dbReference>